<dbReference type="Proteomes" id="UP001225034">
    <property type="component" value="Unassembled WGS sequence"/>
</dbReference>
<gene>
    <name evidence="1" type="ORF">J2S05_001453</name>
</gene>
<accession>A0ABT9YHZ5</accession>
<reference evidence="1 2" key="1">
    <citation type="submission" date="2023-07" db="EMBL/GenBank/DDBJ databases">
        <title>Genomic Encyclopedia of Type Strains, Phase IV (KMG-IV): sequencing the most valuable type-strain genomes for metagenomic binning, comparative biology and taxonomic classification.</title>
        <authorList>
            <person name="Goeker M."/>
        </authorList>
    </citation>
    <scope>NUCLEOTIDE SEQUENCE [LARGE SCALE GENOMIC DNA]</scope>
    <source>
        <strain evidence="1 2">DSM 19154</strain>
    </source>
</reference>
<evidence type="ECO:0000313" key="1">
    <source>
        <dbReference type="EMBL" id="MDQ0206654.1"/>
    </source>
</evidence>
<name>A0ABT9YHZ5_9BACI</name>
<evidence type="ECO:0000313" key="2">
    <source>
        <dbReference type="Proteomes" id="UP001225034"/>
    </source>
</evidence>
<comment type="caution">
    <text evidence="1">The sequence shown here is derived from an EMBL/GenBank/DDBJ whole genome shotgun (WGS) entry which is preliminary data.</text>
</comment>
<evidence type="ECO:0008006" key="3">
    <source>
        <dbReference type="Google" id="ProtNLM"/>
    </source>
</evidence>
<protein>
    <recommendedName>
        <fullName evidence="3">YopX protein domain-containing protein</fullName>
    </recommendedName>
</protein>
<dbReference type="EMBL" id="JAUSUA010000002">
    <property type="protein sequence ID" value="MDQ0206654.1"/>
    <property type="molecule type" value="Genomic_DNA"/>
</dbReference>
<proteinExistence type="predicted"/>
<organism evidence="1 2">
    <name type="scientific">Alkalicoccobacillus murimartini</name>
    <dbReference type="NCBI Taxonomy" id="171685"/>
    <lineage>
        <taxon>Bacteria</taxon>
        <taxon>Bacillati</taxon>
        <taxon>Bacillota</taxon>
        <taxon>Bacilli</taxon>
        <taxon>Bacillales</taxon>
        <taxon>Bacillaceae</taxon>
        <taxon>Alkalicoccobacillus</taxon>
    </lineage>
</organism>
<keyword evidence="2" id="KW-1185">Reference proteome</keyword>
<sequence length="123" mass="14216">MSGGTSIITRSYVRSLGLRYKKWLKKKKVDEFDDSDDVPAGGTISDEHLLYYLKQGREIEFMYNKTGYFICHALEGRAVWSGTVKLTNYYDDRNEEFVYTATIEGVTVAEIFKNKQTEITTIF</sequence>